<feature type="domain" description="Secretin/TonB short N-terminal" evidence="6">
    <location>
        <begin position="45"/>
        <end position="96"/>
    </location>
</feature>
<keyword evidence="2 4" id="KW-0472">Membrane</keyword>
<dbReference type="InterPro" id="IPR011662">
    <property type="entry name" value="Secretin/TonB_short_N"/>
</dbReference>
<gene>
    <name evidence="7" type="ORF">HGH91_05440</name>
</gene>
<dbReference type="SMART" id="SM00965">
    <property type="entry name" value="STN"/>
    <property type="match status" value="1"/>
</dbReference>
<dbReference type="InterPro" id="IPR008969">
    <property type="entry name" value="CarboxyPept-like_regulatory"/>
</dbReference>
<dbReference type="InterPro" id="IPR037066">
    <property type="entry name" value="Plug_dom_sf"/>
</dbReference>
<feature type="chain" id="PRO_5032435963" evidence="5">
    <location>
        <begin position="18"/>
        <end position="1112"/>
    </location>
</feature>
<accession>A0A847SGY3</accession>
<comment type="caution">
    <text evidence="7">The sequence shown here is derived from an EMBL/GenBank/DDBJ whole genome shotgun (WGS) entry which is preliminary data.</text>
</comment>
<feature type="signal peptide" evidence="5">
    <location>
        <begin position="1"/>
        <end position="17"/>
    </location>
</feature>
<comment type="subcellular location">
    <subcellularLocation>
        <location evidence="4">Cell outer membrane</location>
        <topology evidence="4">Multi-pass membrane protein</topology>
    </subcellularLocation>
</comment>
<dbReference type="InterPro" id="IPR039426">
    <property type="entry name" value="TonB-dep_rcpt-like"/>
</dbReference>
<dbReference type="PROSITE" id="PS52016">
    <property type="entry name" value="TONB_DEPENDENT_REC_3"/>
    <property type="match status" value="1"/>
</dbReference>
<dbReference type="Gene3D" id="2.60.40.1120">
    <property type="entry name" value="Carboxypeptidase-like, regulatory domain"/>
    <property type="match status" value="1"/>
</dbReference>
<keyword evidence="1 4" id="KW-0813">Transport</keyword>
<dbReference type="AlphaFoldDB" id="A0A847SGY3"/>
<evidence type="ECO:0000256" key="1">
    <source>
        <dbReference type="ARBA" id="ARBA00022448"/>
    </source>
</evidence>
<proteinExistence type="inferred from homology"/>
<dbReference type="InterPro" id="IPR023997">
    <property type="entry name" value="TonB-dep_OMP_SusC/RagA_CS"/>
</dbReference>
<keyword evidence="7" id="KW-0675">Receptor</keyword>
<dbReference type="Proteomes" id="UP000552864">
    <property type="component" value="Unassembled WGS sequence"/>
</dbReference>
<comment type="similarity">
    <text evidence="4">Belongs to the TonB-dependent receptor family.</text>
</comment>
<dbReference type="NCBIfam" id="TIGR04056">
    <property type="entry name" value="OMP_RagA_SusC"/>
    <property type="match status" value="1"/>
</dbReference>
<keyword evidence="4" id="KW-0812">Transmembrane</keyword>
<evidence type="ECO:0000256" key="5">
    <source>
        <dbReference type="SAM" id="SignalP"/>
    </source>
</evidence>
<organism evidence="7 8">
    <name type="scientific">Chitinophaga eiseniae</name>
    <dbReference type="NCBI Taxonomy" id="634771"/>
    <lineage>
        <taxon>Bacteria</taxon>
        <taxon>Pseudomonadati</taxon>
        <taxon>Bacteroidota</taxon>
        <taxon>Chitinophagia</taxon>
        <taxon>Chitinophagales</taxon>
        <taxon>Chitinophagaceae</taxon>
        <taxon>Chitinophaga</taxon>
    </lineage>
</organism>
<reference evidence="7 8" key="1">
    <citation type="submission" date="2020-04" db="EMBL/GenBank/DDBJ databases">
        <authorList>
            <person name="Yin C."/>
        </authorList>
    </citation>
    <scope>NUCLEOTIDE SEQUENCE [LARGE SCALE GENOMIC DNA]</scope>
    <source>
        <strain evidence="7 8">Ak56</strain>
    </source>
</reference>
<evidence type="ECO:0000256" key="3">
    <source>
        <dbReference type="ARBA" id="ARBA00023237"/>
    </source>
</evidence>
<evidence type="ECO:0000259" key="6">
    <source>
        <dbReference type="SMART" id="SM00965"/>
    </source>
</evidence>
<dbReference type="EMBL" id="JABAHZ010000001">
    <property type="protein sequence ID" value="NLR78057.1"/>
    <property type="molecule type" value="Genomic_DNA"/>
</dbReference>
<dbReference type="InterPro" id="IPR023996">
    <property type="entry name" value="TonB-dep_OMP_SusC/RagA"/>
</dbReference>
<evidence type="ECO:0000256" key="2">
    <source>
        <dbReference type="ARBA" id="ARBA00023136"/>
    </source>
</evidence>
<keyword evidence="5" id="KW-0732">Signal</keyword>
<dbReference type="Pfam" id="PF07660">
    <property type="entry name" value="STN"/>
    <property type="match status" value="1"/>
</dbReference>
<dbReference type="SUPFAM" id="SSF49464">
    <property type="entry name" value="Carboxypeptidase regulatory domain-like"/>
    <property type="match status" value="1"/>
</dbReference>
<protein>
    <submittedName>
        <fullName evidence="7">TonB-dependent receptor</fullName>
    </submittedName>
</protein>
<evidence type="ECO:0000256" key="4">
    <source>
        <dbReference type="PROSITE-ProRule" id="PRU01360"/>
    </source>
</evidence>
<keyword evidence="8" id="KW-1185">Reference proteome</keyword>
<name>A0A847SGY3_9BACT</name>
<dbReference type="Pfam" id="PF07715">
    <property type="entry name" value="Plug"/>
    <property type="match status" value="1"/>
</dbReference>
<dbReference type="SUPFAM" id="SSF56935">
    <property type="entry name" value="Porins"/>
    <property type="match status" value="1"/>
</dbReference>
<dbReference type="GO" id="GO:0009279">
    <property type="term" value="C:cell outer membrane"/>
    <property type="evidence" value="ECO:0007669"/>
    <property type="project" value="UniProtKB-SubCell"/>
</dbReference>
<evidence type="ECO:0000313" key="7">
    <source>
        <dbReference type="EMBL" id="NLR78057.1"/>
    </source>
</evidence>
<dbReference type="Gene3D" id="2.170.130.10">
    <property type="entry name" value="TonB-dependent receptor, plug domain"/>
    <property type="match status" value="1"/>
</dbReference>
<dbReference type="Pfam" id="PF13715">
    <property type="entry name" value="CarbopepD_reg_2"/>
    <property type="match status" value="1"/>
</dbReference>
<keyword evidence="4" id="KW-1134">Transmembrane beta strand</keyword>
<dbReference type="InterPro" id="IPR012910">
    <property type="entry name" value="Plug_dom"/>
</dbReference>
<sequence>MKLTALLLVIACLQSRASTGQVITIKVKNAKLSEVFSRIQQQSGYFFFYNETHIQNARPVTADINNQSLKTALDICFAGQPLTYKIVNKMIVVGEAPALPFSPTIHNVTPPARISGKVTDSVGRPVIGATVFIKGTKTGTVTKDDGTFFLESPEPAGILIISSIGFKQREIAFSGSNYLQVILAVSENKLEDLVVVAYGKQRKTTLTGSVAQISGVEIAKAPVANVINGLQGRLPGLTFRQGGGQPGDDVAKFNIRGFGSPLTIVDGVPSDIAQIDPNEIESFTILKDGAAAMYGFKGANGAILITTRRGKTGEPVVALNAYTGIQGITRYPRLMNAGEFTELMDEASVNAGNAPIYGAKEVQKWKMGVDSGYKSTDWYNEVFRKWATMNNVNLNIQGGTEKVKYFVSGGMLDQQGLLRSGDVKFRRYNFRSNISMQINKRLTAELNLGGRKENRFSPNAPIPGTDAINIVNVIQRSYPITPVYANNDPNYFAVTNVQVNPAAMAQAAYSGYNNSVWDVFTGIGTLTYSIPYIEGLNARLSFNYESNNNRYSTWSKQYFLYSYDPTTKKYTPTYTGNAPSTLKQGYSQGGTTSNVQLSLNYDHTFNGAHHFTGLLLLERRKTNSTGIQGSKQFTVDAIPNLDLGNAANQTTGTYQLGQSAYQGYVGRINYDYKAKYLLELGGRYDYSYKFLNGAFFPEISAGWVINKEPFFNFAFLSNLKLRASWAKVADDGSFDEFKYLSGYNYPSGNYIFSGSTVVNGLQVGTLANPRLSWQTANIFNAALDFGLFDNTITGTFEVFYRNVTGIPAYPAASFPSIAAIPVAQQNLNSTNNRGFELELGYYKRIGDFVLNVSPNISWTRGRNAYIEQPPYGSASENYLNNTAYRWQNRLTGYHAIGQFQSQEEINRSPVQDSRGNATLHPGDIKYEDINGDGVIDSRDQTVIGRGDYPELQYGLALNASYKGIDVSLLFAGAGNFNVNYSGVLQNPFWNNANSYAYFTDRWHREDIYNPNSPWVPGKFPATIISGNPNNRLTSSFWLQKGTYLRLKTVQIGYAIPKKILAKSGIKSLRFFASGQNVFTITGVKYLDPEVGDAEAAYYPQQRTFVFGINAKF</sequence>
<dbReference type="NCBIfam" id="TIGR04057">
    <property type="entry name" value="SusC_RagA_signa"/>
    <property type="match status" value="1"/>
</dbReference>
<evidence type="ECO:0000313" key="8">
    <source>
        <dbReference type="Proteomes" id="UP000552864"/>
    </source>
</evidence>
<keyword evidence="3 4" id="KW-0998">Cell outer membrane</keyword>
<dbReference type="RefSeq" id="WP_168737411.1">
    <property type="nucleotide sequence ID" value="NZ_JABAHZ010000001.1"/>
</dbReference>